<sequence length="373" mass="43039">MCWQLITPSLGTSRMATSFPETELALEAVGTTPYDYDWALPCEKVNIKELGSRFLPPLYSLVLVVGLLGNVVVVLILTKYRRLKVMTNIYLLNLAISDLLFLFTLPFWIHYVGWNEWVFGPFMCKLLSGFYYLGLYSEIFFIILLTIDRYLAIVHAVFALRARTVTFGVSSSIFTWVLAVLAALPEFIFHESQQGSEESVCSPLYPEDEEDSWKRFHALRMNILGLALPLLIMAVCYSGIIKTLLRCPNRKKYKAIRLIFIIMVVFFIFWTPYNLVLLLSAFQMNLLEYSCERSRHLDLAMQVTEVIAYTHCCVNPVIYAFVGERFQKYLRHFFHRHVTIYLGKYIPFLPTEKLERSSSVSPSTGEPELSVVF</sequence>
<reference evidence="13 14" key="1">
    <citation type="submission" date="2019-04" db="EMBL/GenBank/DDBJ databases">
        <authorList>
            <person name="Alioto T."/>
            <person name="Alioto T."/>
        </authorList>
    </citation>
    <scope>NUCLEOTIDE SEQUENCE [LARGE SCALE GENOMIC DNA]</scope>
</reference>
<dbReference type="InterPro" id="IPR050119">
    <property type="entry name" value="CCR1-9-like"/>
</dbReference>
<evidence type="ECO:0000256" key="1">
    <source>
        <dbReference type="ARBA" id="ARBA00004651"/>
    </source>
</evidence>
<keyword evidence="2" id="KW-1003">Cell membrane</keyword>
<comment type="similarity">
    <text evidence="9">Belongs to the G-protein coupled receptor 1 family.</text>
</comment>
<name>A0A5E4BV53_MARMO</name>
<accession>A0A5E4BV53</accession>
<evidence type="ECO:0000256" key="10">
    <source>
        <dbReference type="SAM" id="Phobius"/>
    </source>
</evidence>
<evidence type="ECO:0000256" key="4">
    <source>
        <dbReference type="ARBA" id="ARBA00022989"/>
    </source>
</evidence>
<keyword evidence="14" id="KW-1185">Reference proteome</keyword>
<protein>
    <submittedName>
        <fullName evidence="12">C-C chemokine receptor type 3</fullName>
    </submittedName>
</protein>
<evidence type="ECO:0000256" key="2">
    <source>
        <dbReference type="ARBA" id="ARBA00022475"/>
    </source>
</evidence>
<reference evidence="12" key="2">
    <citation type="submission" date="2020-08" db="EMBL/GenBank/DDBJ databases">
        <authorList>
            <person name="Shumante A."/>
            <person name="Zimin A.V."/>
            <person name="Puiu D."/>
            <person name="Salzberg S.L."/>
        </authorList>
    </citation>
    <scope>NUCLEOTIDE SEQUENCE</scope>
    <source>
        <strain evidence="12">WC2-LM</strain>
        <tissue evidence="12">Liver</tissue>
    </source>
</reference>
<evidence type="ECO:0000256" key="5">
    <source>
        <dbReference type="ARBA" id="ARBA00023040"/>
    </source>
</evidence>
<evidence type="ECO:0000256" key="3">
    <source>
        <dbReference type="ARBA" id="ARBA00022692"/>
    </source>
</evidence>
<organism evidence="13 14">
    <name type="scientific">Marmota monax</name>
    <name type="common">Woodchuck</name>
    <dbReference type="NCBI Taxonomy" id="9995"/>
    <lineage>
        <taxon>Eukaryota</taxon>
        <taxon>Metazoa</taxon>
        <taxon>Chordata</taxon>
        <taxon>Craniata</taxon>
        <taxon>Vertebrata</taxon>
        <taxon>Euteleostomi</taxon>
        <taxon>Mammalia</taxon>
        <taxon>Eutheria</taxon>
        <taxon>Euarchontoglires</taxon>
        <taxon>Glires</taxon>
        <taxon>Rodentia</taxon>
        <taxon>Sciuromorpha</taxon>
        <taxon>Sciuridae</taxon>
        <taxon>Xerinae</taxon>
        <taxon>Marmotini</taxon>
        <taxon>Marmota</taxon>
    </lineage>
</organism>
<feature type="transmembrane region" description="Helical" evidence="10">
    <location>
        <begin position="129"/>
        <end position="152"/>
    </location>
</feature>
<gene>
    <name evidence="12" type="ORF">GHT09_003021</name>
    <name evidence="13" type="ORF">MONAX_5E043887</name>
</gene>
<keyword evidence="7 9" id="KW-0675">Receptor</keyword>
<evidence type="ECO:0000256" key="6">
    <source>
        <dbReference type="ARBA" id="ARBA00023136"/>
    </source>
</evidence>
<feature type="domain" description="G-protein coupled receptors family 1 profile" evidence="11">
    <location>
        <begin position="69"/>
        <end position="319"/>
    </location>
</feature>
<evidence type="ECO:0000256" key="7">
    <source>
        <dbReference type="ARBA" id="ARBA00023170"/>
    </source>
</evidence>
<dbReference type="FunFam" id="1.20.1070.10:FF:000026">
    <property type="entry name" value="C-C chemokine receptor type 5"/>
    <property type="match status" value="1"/>
</dbReference>
<dbReference type="CDD" id="cd15185">
    <property type="entry name" value="7tmA_CCR3"/>
    <property type="match status" value="1"/>
</dbReference>
<dbReference type="GO" id="GO:0016493">
    <property type="term" value="F:C-C chemokine receptor activity"/>
    <property type="evidence" value="ECO:0007669"/>
    <property type="project" value="InterPro"/>
</dbReference>
<feature type="transmembrane region" description="Helical" evidence="10">
    <location>
        <begin position="89"/>
        <end position="109"/>
    </location>
</feature>
<dbReference type="PRINTS" id="PR01108">
    <property type="entry name" value="CHEMOKINER3"/>
</dbReference>
<evidence type="ECO:0000313" key="14">
    <source>
        <dbReference type="Proteomes" id="UP000335636"/>
    </source>
</evidence>
<dbReference type="Proteomes" id="UP000662637">
    <property type="component" value="Unassembled WGS sequence"/>
</dbReference>
<keyword evidence="5 9" id="KW-0297">G-protein coupled receptor</keyword>
<dbReference type="PRINTS" id="PR00657">
    <property type="entry name" value="CCCHEMOKINER"/>
</dbReference>
<feature type="transmembrane region" description="Helical" evidence="10">
    <location>
        <begin position="257"/>
        <end position="279"/>
    </location>
</feature>
<dbReference type="GO" id="GO:0006954">
    <property type="term" value="P:inflammatory response"/>
    <property type="evidence" value="ECO:0007669"/>
    <property type="project" value="InterPro"/>
</dbReference>
<dbReference type="Pfam" id="PF00001">
    <property type="entry name" value="7tm_1"/>
    <property type="match status" value="1"/>
</dbReference>
<dbReference type="PROSITE" id="PS00237">
    <property type="entry name" value="G_PROTEIN_RECEP_F1_1"/>
    <property type="match status" value="1"/>
</dbReference>
<dbReference type="GO" id="GO:0009897">
    <property type="term" value="C:external side of plasma membrane"/>
    <property type="evidence" value="ECO:0007669"/>
    <property type="project" value="TreeGrafter"/>
</dbReference>
<dbReference type="SUPFAM" id="SSF81321">
    <property type="entry name" value="Family A G protein-coupled receptor-like"/>
    <property type="match status" value="1"/>
</dbReference>
<dbReference type="GO" id="GO:0006955">
    <property type="term" value="P:immune response"/>
    <property type="evidence" value="ECO:0007669"/>
    <property type="project" value="TreeGrafter"/>
</dbReference>
<dbReference type="PANTHER" id="PTHR10489">
    <property type="entry name" value="CELL ADHESION MOLECULE"/>
    <property type="match status" value="1"/>
</dbReference>
<dbReference type="GO" id="GO:0005737">
    <property type="term" value="C:cytoplasm"/>
    <property type="evidence" value="ECO:0007669"/>
    <property type="project" value="TreeGrafter"/>
</dbReference>
<keyword evidence="4 10" id="KW-1133">Transmembrane helix</keyword>
<dbReference type="PANTHER" id="PTHR10489:SF649">
    <property type="entry name" value="C-C CHEMOKINE RECEPTOR TYPE 3"/>
    <property type="match status" value="1"/>
</dbReference>
<dbReference type="Gene3D" id="1.20.1070.10">
    <property type="entry name" value="Rhodopsin 7-helix transmembrane proteins"/>
    <property type="match status" value="1"/>
</dbReference>
<proteinExistence type="inferred from homology"/>
<feature type="transmembrane region" description="Helical" evidence="10">
    <location>
        <begin position="164"/>
        <end position="184"/>
    </location>
</feature>
<keyword evidence="3 9" id="KW-0812">Transmembrane</keyword>
<evidence type="ECO:0000313" key="13">
    <source>
        <dbReference type="EMBL" id="VTJ73508.1"/>
    </source>
</evidence>
<dbReference type="InterPro" id="IPR000276">
    <property type="entry name" value="GPCR_Rhodpsn"/>
</dbReference>
<feature type="transmembrane region" description="Helical" evidence="10">
    <location>
        <begin position="299"/>
        <end position="322"/>
    </location>
</feature>
<dbReference type="EMBL" id="WJEC01000133">
    <property type="protein sequence ID" value="KAF7485498.1"/>
    <property type="molecule type" value="Genomic_DNA"/>
</dbReference>
<dbReference type="GO" id="GO:0019957">
    <property type="term" value="F:C-C chemokine binding"/>
    <property type="evidence" value="ECO:0007669"/>
    <property type="project" value="TreeGrafter"/>
</dbReference>
<evidence type="ECO:0000256" key="9">
    <source>
        <dbReference type="RuleBase" id="RU000688"/>
    </source>
</evidence>
<evidence type="ECO:0000313" key="12">
    <source>
        <dbReference type="EMBL" id="KAF7485498.1"/>
    </source>
</evidence>
<dbReference type="GO" id="GO:0060326">
    <property type="term" value="P:cell chemotaxis"/>
    <property type="evidence" value="ECO:0007669"/>
    <property type="project" value="TreeGrafter"/>
</dbReference>
<dbReference type="GO" id="GO:0007204">
    <property type="term" value="P:positive regulation of cytosolic calcium ion concentration"/>
    <property type="evidence" value="ECO:0007669"/>
    <property type="project" value="TreeGrafter"/>
</dbReference>
<keyword evidence="6 10" id="KW-0472">Membrane</keyword>
<evidence type="ECO:0000256" key="8">
    <source>
        <dbReference type="ARBA" id="ARBA00023224"/>
    </source>
</evidence>
<dbReference type="GO" id="GO:0019722">
    <property type="term" value="P:calcium-mediated signaling"/>
    <property type="evidence" value="ECO:0007669"/>
    <property type="project" value="TreeGrafter"/>
</dbReference>
<keyword evidence="8 9" id="KW-0807">Transducer</keyword>
<feature type="transmembrane region" description="Helical" evidence="10">
    <location>
        <begin position="58"/>
        <end position="77"/>
    </location>
</feature>
<dbReference type="PROSITE" id="PS50262">
    <property type="entry name" value="G_PROTEIN_RECEP_F1_2"/>
    <property type="match status" value="1"/>
</dbReference>
<dbReference type="EMBL" id="CABDUW010000682">
    <property type="protein sequence ID" value="VTJ73508.1"/>
    <property type="molecule type" value="Genomic_DNA"/>
</dbReference>
<dbReference type="InterPro" id="IPR000355">
    <property type="entry name" value="Chemokine_rcpt"/>
</dbReference>
<dbReference type="PRINTS" id="PR00237">
    <property type="entry name" value="GPCRRHODOPSN"/>
</dbReference>
<feature type="transmembrane region" description="Helical" evidence="10">
    <location>
        <begin position="223"/>
        <end position="245"/>
    </location>
</feature>
<dbReference type="InterPro" id="IPR017452">
    <property type="entry name" value="GPCR_Rhodpsn_7TM"/>
</dbReference>
<comment type="subcellular location">
    <subcellularLocation>
        <location evidence="1">Cell membrane</location>
        <topology evidence="1">Multi-pass membrane protein</topology>
    </subcellularLocation>
</comment>
<dbReference type="AlphaFoldDB" id="A0A5E4BV53"/>
<dbReference type="Proteomes" id="UP000335636">
    <property type="component" value="Unassembled WGS sequence"/>
</dbReference>
<evidence type="ECO:0000259" key="11">
    <source>
        <dbReference type="PROSITE" id="PS50262"/>
    </source>
</evidence>
<dbReference type="InterPro" id="IPR002238">
    <property type="entry name" value="Chemokine_CCR3"/>
</dbReference>